<dbReference type="EMBL" id="PTJO01000005">
    <property type="protein sequence ID" value="RNE48334.1"/>
    <property type="molecule type" value="Genomic_DNA"/>
</dbReference>
<keyword evidence="2" id="KW-1185">Reference proteome</keyword>
<dbReference type="OrthoDB" id="5107704at2"/>
<dbReference type="SUPFAM" id="SSF52540">
    <property type="entry name" value="P-loop containing nucleoside triphosphate hydrolases"/>
    <property type="match status" value="1"/>
</dbReference>
<dbReference type="InterPro" id="IPR027417">
    <property type="entry name" value="P-loop_NTPase"/>
</dbReference>
<dbReference type="RefSeq" id="WP_123048266.1">
    <property type="nucleotide sequence ID" value="NZ_PTJO01000005.1"/>
</dbReference>
<accession>A0A3M8K746</accession>
<proteinExistence type="predicted"/>
<dbReference type="Gene3D" id="3.40.50.300">
    <property type="entry name" value="P-loop containing nucleotide triphosphate hydrolases"/>
    <property type="match status" value="1"/>
</dbReference>
<sequence>MHQFVHACAGAGKTQSIIDRCVNDEKSTRRLIVTLTLTGQNELEGRLKEACSPARLPDVSGWYSFLIHHCIRPYLPLLFPNAKVMGFSFPPDDSKDKKDRAKYIRFQRGDSTLRYFDSNWCIFQETIENLAFAVMMEAGGLVEARLARIYDELVIDEAQDISRKGLDIIDLLLNQNALNFYSVGDTRQSLIDSSLFSPRNKSTDRLELINWYRSREKSGILQISELSTTYRSNALISHFSDSIFPPRFSFSPTRSANKAVTGHDGVFLVLKDDLDAYMKLYSPTPLRGSKATAKHLSHLGFENIGQVKGRTFARVLIAATGPIDNFLKGKEYLVDKSACGFYVGVTRARYSVAIVPQKPTKPFLQNLLPEVQIWSPMQE</sequence>
<protein>
    <submittedName>
        <fullName evidence="1">Uncharacterized protein</fullName>
    </submittedName>
</protein>
<reference evidence="1 2" key="1">
    <citation type="submission" date="2018-02" db="EMBL/GenBank/DDBJ databases">
        <title>Corynebacterium alimpuense sp. nov., a marine obligate actinomycete isolated from sediments of Valparaiso bay, Chile.</title>
        <authorList>
            <person name="Claverias F."/>
            <person name="Gonzales-Siles L."/>
            <person name="Salva-Serra F."/>
            <person name="Inganaes E."/>
            <person name="Molin K."/>
            <person name="Cumsille A."/>
            <person name="Undabarrena A."/>
            <person name="Couve E."/>
            <person name="Moore E.R.B."/>
            <person name="Gomila M."/>
            <person name="Camara B."/>
        </authorList>
    </citation>
    <scope>NUCLEOTIDE SEQUENCE [LARGE SCALE GENOMIC DNA]</scope>
    <source>
        <strain evidence="1 2">CCUG 69366</strain>
    </source>
</reference>
<gene>
    <name evidence="1" type="ORF">C5L39_07380</name>
</gene>
<dbReference type="Proteomes" id="UP000266975">
    <property type="component" value="Unassembled WGS sequence"/>
</dbReference>
<evidence type="ECO:0000313" key="1">
    <source>
        <dbReference type="EMBL" id="RNE48334.1"/>
    </source>
</evidence>
<evidence type="ECO:0000313" key="2">
    <source>
        <dbReference type="Proteomes" id="UP000266975"/>
    </source>
</evidence>
<dbReference type="AlphaFoldDB" id="A0A3M8K746"/>
<organism evidence="1 2">
    <name type="scientific">Corynebacterium alimapuense</name>
    <dbReference type="NCBI Taxonomy" id="1576874"/>
    <lineage>
        <taxon>Bacteria</taxon>
        <taxon>Bacillati</taxon>
        <taxon>Actinomycetota</taxon>
        <taxon>Actinomycetes</taxon>
        <taxon>Mycobacteriales</taxon>
        <taxon>Corynebacteriaceae</taxon>
        <taxon>Corynebacterium</taxon>
    </lineage>
</organism>
<comment type="caution">
    <text evidence="1">The sequence shown here is derived from an EMBL/GenBank/DDBJ whole genome shotgun (WGS) entry which is preliminary data.</text>
</comment>
<name>A0A3M8K746_9CORY</name>